<dbReference type="Pfam" id="PF13426">
    <property type="entry name" value="PAS_9"/>
    <property type="match status" value="1"/>
</dbReference>
<evidence type="ECO:0000313" key="4">
    <source>
        <dbReference type="EMBL" id="SHH50233.1"/>
    </source>
</evidence>
<proteinExistence type="predicted"/>
<dbReference type="NCBIfam" id="TIGR00229">
    <property type="entry name" value="sensory_box"/>
    <property type="match status" value="2"/>
</dbReference>
<keyword evidence="6" id="KW-1185">Reference proteome</keyword>
<evidence type="ECO:0000313" key="5">
    <source>
        <dbReference type="Proteomes" id="UP000184240"/>
    </source>
</evidence>
<dbReference type="InterPro" id="IPR000014">
    <property type="entry name" value="PAS"/>
</dbReference>
<name>A0A1M5TIP1_9FLAO</name>
<dbReference type="SUPFAM" id="SSF55785">
    <property type="entry name" value="PYP-like sensor domain (PAS domain)"/>
    <property type="match status" value="3"/>
</dbReference>
<dbReference type="SMART" id="SM00091">
    <property type="entry name" value="PAS"/>
    <property type="match status" value="2"/>
</dbReference>
<dbReference type="EMBL" id="FQXT01000001">
    <property type="protein sequence ID" value="SHH50233.1"/>
    <property type="molecule type" value="Genomic_DNA"/>
</dbReference>
<dbReference type="Pfam" id="PF08447">
    <property type="entry name" value="PAS_3"/>
    <property type="match status" value="2"/>
</dbReference>
<sequence>MLNVSEKEKQRLEVVKSYQIINTAAKQDFDELARLASIVCDVPIVLISLMDDCTQHFLAHHGVDLEEVPREETFCQFLLENEPYEPLIIGDTLQDSRFSSNKYVQNEPNIRFYAGFPLITKDNFLIGSLCIIDRVPRELTPKQYEAISCLINQTLQIVELQKNKFDLEKSKKLHKLNANRLSNIIEAANVATWEWDLKTNYLKYNDKFFEIIGWSEKELGNTSLERMQKELHPEDLQRALVKLNDYFDGITDFYTGEYRIKHKNGSWVWILDRGSVVREDHEGNPLVMSGTITDITRRKIASERLTLSNKRLKLAQKIAKLGYWEVDKKDHSFYCSEQVYAILELEFYSQELSFDRMMEFIHPDDQSVVKPYYHDDSFELEADFEFRIITATGKTKWIYASRLVDTDDTSIIEGTLQDITSQKALKISLEESELRYTNLFQLMPIPSWIYDLRTLKIIEVNQAAIKEYGYSRAEFLEKTIKELRPADEIPKLLDVVEDTRRNMGVNKVGVYTHQRKNQSEFTVEIHSNQLKKSNQLSRVVMAINVSERYQYIKQIEGRNATLQEIARIQSHVVRAPLAKLMGIIQLIQSDLNLGAEEHAFFLNELLGAAHELDTVVREIAAKASLVETIQSN</sequence>
<feature type="domain" description="PAS" evidence="1">
    <location>
        <begin position="177"/>
        <end position="235"/>
    </location>
</feature>
<dbReference type="Gene3D" id="3.30.450.40">
    <property type="match status" value="1"/>
</dbReference>
<dbReference type="InterPro" id="IPR029016">
    <property type="entry name" value="GAF-like_dom_sf"/>
</dbReference>
<feature type="domain" description="PAC" evidence="2">
    <location>
        <begin position="254"/>
        <end position="307"/>
    </location>
</feature>
<dbReference type="PROSITE" id="PS50113">
    <property type="entry name" value="PAC"/>
    <property type="match status" value="2"/>
</dbReference>
<evidence type="ECO:0000313" key="6">
    <source>
        <dbReference type="Proteomes" id="UP000290037"/>
    </source>
</evidence>
<dbReference type="EMBL" id="QOVN01000004">
    <property type="protein sequence ID" value="RXG28656.1"/>
    <property type="molecule type" value="Genomic_DNA"/>
</dbReference>
<protein>
    <submittedName>
        <fullName evidence="4">PAS domain S-box-containing protein</fullName>
    </submittedName>
</protein>
<dbReference type="InterPro" id="IPR000700">
    <property type="entry name" value="PAS-assoc_C"/>
</dbReference>
<dbReference type="InterPro" id="IPR013655">
    <property type="entry name" value="PAS_fold_3"/>
</dbReference>
<dbReference type="Proteomes" id="UP000290037">
    <property type="component" value="Unassembled WGS sequence"/>
</dbReference>
<evidence type="ECO:0000259" key="2">
    <source>
        <dbReference type="PROSITE" id="PS50113"/>
    </source>
</evidence>
<dbReference type="AlphaFoldDB" id="A0A1M5TIP1"/>
<evidence type="ECO:0000259" key="1">
    <source>
        <dbReference type="PROSITE" id="PS50112"/>
    </source>
</evidence>
<dbReference type="InterPro" id="IPR003018">
    <property type="entry name" value="GAF"/>
</dbReference>
<dbReference type="SMART" id="SM00086">
    <property type="entry name" value="PAC"/>
    <property type="match status" value="3"/>
</dbReference>
<dbReference type="PROSITE" id="PS50112">
    <property type="entry name" value="PAS"/>
    <property type="match status" value="2"/>
</dbReference>
<dbReference type="Gene3D" id="3.30.450.20">
    <property type="entry name" value="PAS domain"/>
    <property type="match status" value="3"/>
</dbReference>
<dbReference type="InterPro" id="IPR035965">
    <property type="entry name" value="PAS-like_dom_sf"/>
</dbReference>
<evidence type="ECO:0000313" key="3">
    <source>
        <dbReference type="EMBL" id="RXG28656.1"/>
    </source>
</evidence>
<reference evidence="5" key="1">
    <citation type="submission" date="2016-11" db="EMBL/GenBank/DDBJ databases">
        <authorList>
            <person name="Varghese N."/>
            <person name="Submissions S."/>
        </authorList>
    </citation>
    <scope>NUCLEOTIDE SEQUENCE [LARGE SCALE GENOMIC DNA]</scope>
    <source>
        <strain evidence="5">DSM 19859</strain>
    </source>
</reference>
<accession>A0A1M5TIP1</accession>
<dbReference type="RefSeq" id="WP_072979716.1">
    <property type="nucleotide sequence ID" value="NZ_CAXPJH010000006.1"/>
</dbReference>
<reference evidence="3 6" key="3">
    <citation type="submission" date="2018-07" db="EMBL/GenBank/DDBJ databases">
        <title>Leeuwenhoekiella genomics.</title>
        <authorList>
            <person name="Tahon G."/>
            <person name="Willems A."/>
        </authorList>
    </citation>
    <scope>NUCLEOTIDE SEQUENCE [LARGE SCALE GENOMIC DNA]</scope>
    <source>
        <strain evidence="3 6">LMG 24856</strain>
    </source>
</reference>
<dbReference type="STRING" id="573501.SAMN04487999_0358"/>
<dbReference type="OrthoDB" id="9124519at2"/>
<reference evidence="4" key="2">
    <citation type="submission" date="2016-11" db="EMBL/GenBank/DDBJ databases">
        <authorList>
            <person name="Jaros S."/>
            <person name="Januszkiewicz K."/>
            <person name="Wedrychowicz H."/>
        </authorList>
    </citation>
    <scope>NUCLEOTIDE SEQUENCE [LARGE SCALE GENOMIC DNA]</scope>
    <source>
        <strain evidence="4">DSM 19859</strain>
    </source>
</reference>
<dbReference type="Pfam" id="PF01590">
    <property type="entry name" value="GAF"/>
    <property type="match status" value="1"/>
</dbReference>
<feature type="domain" description="PAS" evidence="1">
    <location>
        <begin position="432"/>
        <end position="503"/>
    </location>
</feature>
<feature type="domain" description="PAC" evidence="2">
    <location>
        <begin position="382"/>
        <end position="431"/>
    </location>
</feature>
<dbReference type="PANTHER" id="PTHR43102:SF2">
    <property type="entry name" value="GAF DOMAIN-CONTAINING PROTEIN"/>
    <property type="match status" value="1"/>
</dbReference>
<dbReference type="PANTHER" id="PTHR43102">
    <property type="entry name" value="SLR1143 PROTEIN"/>
    <property type="match status" value="1"/>
</dbReference>
<gene>
    <name evidence="3" type="ORF">DSM01_2117</name>
    <name evidence="4" type="ORF">SAMN04487999_0358</name>
</gene>
<dbReference type="InterPro" id="IPR001610">
    <property type="entry name" value="PAC"/>
</dbReference>
<organism evidence="4 5">
    <name type="scientific">Leeuwenhoekiella palythoae</name>
    <dbReference type="NCBI Taxonomy" id="573501"/>
    <lineage>
        <taxon>Bacteria</taxon>
        <taxon>Pseudomonadati</taxon>
        <taxon>Bacteroidota</taxon>
        <taxon>Flavobacteriia</taxon>
        <taxon>Flavobacteriales</taxon>
        <taxon>Flavobacteriaceae</taxon>
        <taxon>Leeuwenhoekiella</taxon>
    </lineage>
</organism>
<dbReference type="SUPFAM" id="SSF55781">
    <property type="entry name" value="GAF domain-like"/>
    <property type="match status" value="1"/>
</dbReference>
<dbReference type="CDD" id="cd00130">
    <property type="entry name" value="PAS"/>
    <property type="match status" value="2"/>
</dbReference>
<dbReference type="Proteomes" id="UP000184240">
    <property type="component" value="Unassembled WGS sequence"/>
</dbReference>